<dbReference type="FunFam" id="3.30.1490.10:FF:000001">
    <property type="entry name" value="30S ribosomal protein S8"/>
    <property type="match status" value="1"/>
</dbReference>
<dbReference type="PROSITE" id="PS00053">
    <property type="entry name" value="RIBOSOMAL_S8"/>
    <property type="match status" value="1"/>
</dbReference>
<dbReference type="GO" id="GO:1990904">
    <property type="term" value="C:ribonucleoprotein complex"/>
    <property type="evidence" value="ECO:0007669"/>
    <property type="project" value="UniProtKB-KW"/>
</dbReference>
<dbReference type="InterPro" id="IPR047863">
    <property type="entry name" value="Ribosomal_uS8_CS"/>
</dbReference>
<keyword evidence="3 4" id="KW-0687">Ribonucleoprotein</keyword>
<dbReference type="Pfam" id="PF00410">
    <property type="entry name" value="Ribosomal_S8"/>
    <property type="match status" value="1"/>
</dbReference>
<keyword evidence="2 4" id="KW-0689">Ribosomal protein</keyword>
<dbReference type="EMBL" id="MH064514">
    <property type="protein sequence ID" value="QCW59205.1"/>
    <property type="molecule type" value="Genomic_DNA"/>
</dbReference>
<dbReference type="GO" id="GO:0006412">
    <property type="term" value="P:translation"/>
    <property type="evidence" value="ECO:0007669"/>
    <property type="project" value="UniProtKB-UniRule"/>
</dbReference>
<dbReference type="HAMAP" id="MF_01302_B">
    <property type="entry name" value="Ribosomal_uS8_B"/>
    <property type="match status" value="1"/>
</dbReference>
<accession>A0A4Y5P7F6</accession>
<keyword evidence="4" id="KW-0699">rRNA-binding</keyword>
<dbReference type="GeneID" id="40873957"/>
<evidence type="ECO:0000256" key="2">
    <source>
        <dbReference type="ARBA" id="ARBA00022980"/>
    </source>
</evidence>
<comment type="subcellular location">
    <subcellularLocation>
        <location evidence="4">Plastid</location>
        <location evidence="4">Chloroplast</location>
    </subcellularLocation>
</comment>
<dbReference type="PANTHER" id="PTHR11758">
    <property type="entry name" value="40S RIBOSOMAL PROTEIN S15A"/>
    <property type="match status" value="1"/>
</dbReference>
<dbReference type="GO" id="GO:0005840">
    <property type="term" value="C:ribosome"/>
    <property type="evidence" value="ECO:0007669"/>
    <property type="project" value="UniProtKB-KW"/>
</dbReference>
<name>A0A4Y5P7F6_CALFD</name>
<proteinExistence type="inferred from homology"/>
<dbReference type="AlphaFoldDB" id="A0A4Y5P7F6"/>
<comment type="function">
    <text evidence="4">One of the primary rRNA binding proteins, it binds directly to 16S rRNA central domain where it helps coordinate assembly of the platform of the 30S subunit.</text>
</comment>
<dbReference type="RefSeq" id="YP_009668430.1">
    <property type="nucleotide sequence ID" value="NC_043787.1"/>
</dbReference>
<dbReference type="InterPro" id="IPR035987">
    <property type="entry name" value="Ribosomal_uS8_sf"/>
</dbReference>
<evidence type="ECO:0000256" key="5">
    <source>
        <dbReference type="RuleBase" id="RU003660"/>
    </source>
</evidence>
<keyword evidence="4" id="KW-0694">RNA-binding</keyword>
<dbReference type="GO" id="GO:0009507">
    <property type="term" value="C:chloroplast"/>
    <property type="evidence" value="ECO:0007669"/>
    <property type="project" value="UniProtKB-SubCell"/>
</dbReference>
<evidence type="ECO:0000256" key="1">
    <source>
        <dbReference type="ARBA" id="ARBA00006471"/>
    </source>
</evidence>
<evidence type="ECO:0000313" key="6">
    <source>
        <dbReference type="EMBL" id="QCW59205.1"/>
    </source>
</evidence>
<reference evidence="6" key="1">
    <citation type="submission" date="2018-03" db="EMBL/GenBank/DDBJ databases">
        <title>Exploring the plastid DNA sequence disparity of liverworts.</title>
        <authorList>
            <person name="Yu Y."/>
            <person name="Liu H."/>
            <person name="Yang J."/>
            <person name="Ma W."/>
            <person name="Pressel S."/>
            <person name="Wu Y."/>
            <person name="Schneider H."/>
        </authorList>
    </citation>
    <scope>NUCLEOTIDE SEQUENCE</scope>
</reference>
<organism evidence="6">
    <name type="scientific">Calypogeia fissa</name>
    <name type="common">Common pouchwort</name>
    <name type="synonym">Mnium fissum</name>
    <dbReference type="NCBI Taxonomy" id="362796"/>
    <lineage>
        <taxon>Eukaryota</taxon>
        <taxon>Viridiplantae</taxon>
        <taxon>Streptophyta</taxon>
        <taxon>Embryophyta</taxon>
        <taxon>Marchantiophyta</taxon>
        <taxon>Jungermanniopsida</taxon>
        <taxon>Jungermanniidae</taxon>
        <taxon>Jungermanniales</taxon>
        <taxon>Jungermanniineae</taxon>
        <taxon>Calypogeiaceae</taxon>
        <taxon>Calypogeia</taxon>
    </lineage>
</organism>
<gene>
    <name evidence="4 6" type="primary">rps8</name>
</gene>
<dbReference type="Gene3D" id="3.30.1370.30">
    <property type="match status" value="1"/>
</dbReference>
<geneLocation type="chloroplast" evidence="6"/>
<protein>
    <recommendedName>
        <fullName evidence="4">Small ribosomal subunit protein uS8c</fullName>
    </recommendedName>
</protein>
<dbReference type="InterPro" id="IPR000630">
    <property type="entry name" value="Ribosomal_uS8"/>
</dbReference>
<sequence length="132" mass="14692">MGNDTIANMITSIRNANLGKIKTVQVPATNATRDIAKILLREGFIEDSIDDNENKKNVLVSNPKYQGRKKKSYITTLRRISKSGLRIYSNHKEIPKVLGGMGIVILSTSGGIMTDREARQKKIGGELLCYVW</sequence>
<dbReference type="Gene3D" id="3.30.1490.10">
    <property type="match status" value="1"/>
</dbReference>
<comment type="subunit">
    <text evidence="4">Part of the 30S ribosomal subunit.</text>
</comment>
<dbReference type="NCBIfam" id="NF001109">
    <property type="entry name" value="PRK00136.1"/>
    <property type="match status" value="1"/>
</dbReference>
<evidence type="ECO:0000256" key="4">
    <source>
        <dbReference type="HAMAP-Rule" id="MF_01302"/>
    </source>
</evidence>
<evidence type="ECO:0000256" key="3">
    <source>
        <dbReference type="ARBA" id="ARBA00023274"/>
    </source>
</evidence>
<dbReference type="SUPFAM" id="SSF56047">
    <property type="entry name" value="Ribosomal protein S8"/>
    <property type="match status" value="1"/>
</dbReference>
<keyword evidence="6" id="KW-0150">Chloroplast</keyword>
<dbReference type="GO" id="GO:0019843">
    <property type="term" value="F:rRNA binding"/>
    <property type="evidence" value="ECO:0007669"/>
    <property type="project" value="UniProtKB-UniRule"/>
</dbReference>
<dbReference type="GO" id="GO:0003735">
    <property type="term" value="F:structural constituent of ribosome"/>
    <property type="evidence" value="ECO:0007669"/>
    <property type="project" value="InterPro"/>
</dbReference>
<keyword evidence="6" id="KW-0934">Plastid</keyword>
<comment type="similarity">
    <text evidence="1 4 5">Belongs to the universal ribosomal protein uS8 family.</text>
</comment>